<gene>
    <name evidence="2" type="ORF">WJX73_010203</name>
</gene>
<organism evidence="2 3">
    <name type="scientific">Symbiochloris irregularis</name>
    <dbReference type="NCBI Taxonomy" id="706552"/>
    <lineage>
        <taxon>Eukaryota</taxon>
        <taxon>Viridiplantae</taxon>
        <taxon>Chlorophyta</taxon>
        <taxon>core chlorophytes</taxon>
        <taxon>Trebouxiophyceae</taxon>
        <taxon>Trebouxiales</taxon>
        <taxon>Trebouxiaceae</taxon>
        <taxon>Symbiochloris</taxon>
    </lineage>
</organism>
<dbReference type="PANTHER" id="PTHR37984:SF5">
    <property type="entry name" value="PROTEIN NYNRIN-LIKE"/>
    <property type="match status" value="1"/>
</dbReference>
<evidence type="ECO:0000259" key="1">
    <source>
        <dbReference type="PROSITE" id="PS50994"/>
    </source>
</evidence>
<dbReference type="PANTHER" id="PTHR37984">
    <property type="entry name" value="PROTEIN CBG26694"/>
    <property type="match status" value="1"/>
</dbReference>
<dbReference type="FunFam" id="3.30.420.10:FF:000032">
    <property type="entry name" value="Retrovirus-related Pol polyprotein from transposon 297-like Protein"/>
    <property type="match status" value="1"/>
</dbReference>
<keyword evidence="3" id="KW-1185">Reference proteome</keyword>
<evidence type="ECO:0000313" key="2">
    <source>
        <dbReference type="EMBL" id="KAK9792763.1"/>
    </source>
</evidence>
<protein>
    <recommendedName>
        <fullName evidence="1">Integrase catalytic domain-containing protein</fullName>
    </recommendedName>
</protein>
<reference evidence="2 3" key="1">
    <citation type="journal article" date="2024" name="Nat. Commun.">
        <title>Phylogenomics reveals the evolutionary origins of lichenization in chlorophyte algae.</title>
        <authorList>
            <person name="Puginier C."/>
            <person name="Libourel C."/>
            <person name="Otte J."/>
            <person name="Skaloud P."/>
            <person name="Haon M."/>
            <person name="Grisel S."/>
            <person name="Petersen M."/>
            <person name="Berrin J.G."/>
            <person name="Delaux P.M."/>
            <person name="Dal Grande F."/>
            <person name="Keller J."/>
        </authorList>
    </citation>
    <scope>NUCLEOTIDE SEQUENCE [LARGE SCALE GENOMIC DNA]</scope>
    <source>
        <strain evidence="2 3">SAG 2036</strain>
    </source>
</reference>
<dbReference type="Gene3D" id="3.30.420.10">
    <property type="entry name" value="Ribonuclease H-like superfamily/Ribonuclease H"/>
    <property type="match status" value="1"/>
</dbReference>
<dbReference type="SUPFAM" id="SSF53098">
    <property type="entry name" value="Ribonuclease H-like"/>
    <property type="match status" value="1"/>
</dbReference>
<name>A0AAW1NNB6_9CHLO</name>
<evidence type="ECO:0000313" key="3">
    <source>
        <dbReference type="Proteomes" id="UP001465755"/>
    </source>
</evidence>
<dbReference type="GO" id="GO:0015074">
    <property type="term" value="P:DNA integration"/>
    <property type="evidence" value="ECO:0007669"/>
    <property type="project" value="InterPro"/>
</dbReference>
<feature type="domain" description="Integrase catalytic" evidence="1">
    <location>
        <begin position="1"/>
        <end position="163"/>
    </location>
</feature>
<dbReference type="InterPro" id="IPR050951">
    <property type="entry name" value="Retrovirus_Pol_polyprotein"/>
</dbReference>
<dbReference type="EMBL" id="JALJOQ010000158">
    <property type="protein sequence ID" value="KAK9792763.1"/>
    <property type="molecule type" value="Genomic_DNA"/>
</dbReference>
<dbReference type="InterPro" id="IPR036397">
    <property type="entry name" value="RNaseH_sf"/>
</dbReference>
<dbReference type="GO" id="GO:0003676">
    <property type="term" value="F:nucleic acid binding"/>
    <property type="evidence" value="ECO:0007669"/>
    <property type="project" value="InterPro"/>
</dbReference>
<dbReference type="InterPro" id="IPR001584">
    <property type="entry name" value="Integrase_cat-core"/>
</dbReference>
<accession>A0AAW1NNB6</accession>
<dbReference type="PROSITE" id="PS50994">
    <property type="entry name" value="INTEGRASE"/>
    <property type="match status" value="1"/>
</dbReference>
<dbReference type="AlphaFoldDB" id="A0AAW1NNB6"/>
<dbReference type="InterPro" id="IPR012337">
    <property type="entry name" value="RNaseH-like_sf"/>
</dbReference>
<sequence length="229" mass="25974">MDLITALPKTAKGHDSILVFVDRLSKAIRCTATRKAIGAQETARLFKETVLRHYGLPEVIIADRDPRWNSLFWRSLFQSLQTKTRLSTAYHPQSDGQTERANRTLEEMLRSYTHPHGDDWDTHLGDVEFAYNSSEQRSTGQSPFYTLHGTHSRTPLDLYNPRATEENPAAKNFAELMLQGHQAAKAAIEQAGQRQKDAYDKRKASVPFNQETGFFCQQSTTNTKAEQTS</sequence>
<proteinExistence type="predicted"/>
<dbReference type="Proteomes" id="UP001465755">
    <property type="component" value="Unassembled WGS sequence"/>
</dbReference>
<comment type="caution">
    <text evidence="2">The sequence shown here is derived from an EMBL/GenBank/DDBJ whole genome shotgun (WGS) entry which is preliminary data.</text>
</comment>